<keyword evidence="3" id="KW-0804">Transcription</keyword>
<dbReference type="GO" id="GO:0097367">
    <property type="term" value="F:carbohydrate derivative binding"/>
    <property type="evidence" value="ECO:0007669"/>
    <property type="project" value="InterPro"/>
</dbReference>
<dbReference type="SUPFAM" id="SSF53697">
    <property type="entry name" value="SIS domain"/>
    <property type="match status" value="1"/>
</dbReference>
<feature type="domain" description="SIS" evidence="5">
    <location>
        <begin position="108"/>
        <end position="247"/>
    </location>
</feature>
<evidence type="ECO:0000256" key="3">
    <source>
        <dbReference type="ARBA" id="ARBA00023163"/>
    </source>
</evidence>
<comment type="caution">
    <text evidence="6">The sequence shown here is derived from an EMBL/GenBank/DDBJ whole genome shotgun (WGS) entry which is preliminary data.</text>
</comment>
<dbReference type="GO" id="GO:1901135">
    <property type="term" value="P:carbohydrate derivative metabolic process"/>
    <property type="evidence" value="ECO:0007669"/>
    <property type="project" value="InterPro"/>
</dbReference>
<accession>A0A1S8TW31</accession>
<evidence type="ECO:0000259" key="5">
    <source>
        <dbReference type="PROSITE" id="PS51464"/>
    </source>
</evidence>
<dbReference type="InterPro" id="IPR001347">
    <property type="entry name" value="SIS_dom"/>
</dbReference>
<dbReference type="Pfam" id="PF01380">
    <property type="entry name" value="SIS"/>
    <property type="match status" value="1"/>
</dbReference>
<reference evidence="6 7" key="1">
    <citation type="submission" date="2016-05" db="EMBL/GenBank/DDBJ databases">
        <title>Microbial solvent formation.</title>
        <authorList>
            <person name="Poehlein A."/>
            <person name="Montoya Solano J.D."/>
            <person name="Flitsch S."/>
            <person name="Krabben P."/>
            <person name="Duerre P."/>
            <person name="Daniel R."/>
        </authorList>
    </citation>
    <scope>NUCLEOTIDE SEQUENCE [LARGE SCALE GENOMIC DNA]</scope>
    <source>
        <strain evidence="6 7">DSM 2619</strain>
    </source>
</reference>
<dbReference type="InterPro" id="IPR000281">
    <property type="entry name" value="HTH_RpiR"/>
</dbReference>
<dbReference type="PANTHER" id="PTHR30514:SF1">
    <property type="entry name" value="HTH-TYPE TRANSCRIPTIONAL REGULATOR HEXR-RELATED"/>
    <property type="match status" value="1"/>
</dbReference>
<dbReference type="PROSITE" id="PS51071">
    <property type="entry name" value="HTH_RPIR"/>
    <property type="match status" value="1"/>
</dbReference>
<dbReference type="PROSITE" id="PS51464">
    <property type="entry name" value="SIS"/>
    <property type="match status" value="1"/>
</dbReference>
<dbReference type="InterPro" id="IPR046348">
    <property type="entry name" value="SIS_dom_sf"/>
</dbReference>
<name>A0A1S8TW31_9CLOT</name>
<keyword evidence="2" id="KW-0238">DNA-binding</keyword>
<feature type="domain" description="HTH rpiR-type" evidence="4">
    <location>
        <begin position="1"/>
        <end position="77"/>
    </location>
</feature>
<dbReference type="CDD" id="cd05013">
    <property type="entry name" value="SIS_RpiR"/>
    <property type="match status" value="1"/>
</dbReference>
<evidence type="ECO:0000256" key="1">
    <source>
        <dbReference type="ARBA" id="ARBA00023015"/>
    </source>
</evidence>
<dbReference type="Proteomes" id="UP000190890">
    <property type="component" value="Unassembled WGS sequence"/>
</dbReference>
<evidence type="ECO:0000313" key="7">
    <source>
        <dbReference type="Proteomes" id="UP000190890"/>
    </source>
</evidence>
<sequence>MTIFDTIEKNRKFLNKNENYLLKYILENIEKVSNMRIQDLSKETFTSTATIVRFCNKLSYSGYSEFKANLRNSIDRENNHKKISDNMFLFDDIAKTKDLINDSLIDEVISIIHDAEKIDFYGEGSSKDVCIDISRKFHLVEKNCRYFNDSSIMYSTASDLDSKTLIIAISMSGETSQVIKAVNIAKTRGCRIICVTSVGYNTLANLSDKCLFIFSSEYEINNIKFKSRVTANAIMEYVFFRYLDKYL</sequence>
<evidence type="ECO:0000259" key="4">
    <source>
        <dbReference type="PROSITE" id="PS51071"/>
    </source>
</evidence>
<dbReference type="InterPro" id="IPR035472">
    <property type="entry name" value="RpiR-like_SIS"/>
</dbReference>
<dbReference type="PANTHER" id="PTHR30514">
    <property type="entry name" value="GLUCOKINASE"/>
    <property type="match status" value="1"/>
</dbReference>
<dbReference type="Gene3D" id="1.10.10.10">
    <property type="entry name" value="Winged helix-like DNA-binding domain superfamily/Winged helix DNA-binding domain"/>
    <property type="match status" value="1"/>
</dbReference>
<dbReference type="RefSeq" id="WP_077846069.1">
    <property type="nucleotide sequence ID" value="NZ_LZZM01000043.1"/>
</dbReference>
<keyword evidence="7" id="KW-1185">Reference proteome</keyword>
<dbReference type="InterPro" id="IPR047640">
    <property type="entry name" value="RpiR-like"/>
</dbReference>
<keyword evidence="1" id="KW-0805">Transcription regulation</keyword>
<evidence type="ECO:0000256" key="2">
    <source>
        <dbReference type="ARBA" id="ARBA00023125"/>
    </source>
</evidence>
<gene>
    <name evidence="6" type="primary">rpiR_2</name>
    <name evidence="6" type="ORF">CLPUN_07900</name>
</gene>
<dbReference type="GO" id="GO:0003700">
    <property type="term" value="F:DNA-binding transcription factor activity"/>
    <property type="evidence" value="ECO:0007669"/>
    <property type="project" value="InterPro"/>
</dbReference>
<dbReference type="OrthoDB" id="3684496at2"/>
<proteinExistence type="predicted"/>
<protein>
    <submittedName>
        <fullName evidence="6">HTH-type transcriptional regulator RpiR</fullName>
    </submittedName>
</protein>
<dbReference type="InterPro" id="IPR009057">
    <property type="entry name" value="Homeodomain-like_sf"/>
</dbReference>
<dbReference type="Gene3D" id="3.40.50.10490">
    <property type="entry name" value="Glucose-6-phosphate isomerase like protein, domain 1"/>
    <property type="match status" value="1"/>
</dbReference>
<dbReference type="GO" id="GO:0003677">
    <property type="term" value="F:DNA binding"/>
    <property type="evidence" value="ECO:0007669"/>
    <property type="project" value="UniProtKB-KW"/>
</dbReference>
<dbReference type="STRING" id="29367.CLPUN_07900"/>
<dbReference type="Pfam" id="PF01418">
    <property type="entry name" value="HTH_6"/>
    <property type="match status" value="1"/>
</dbReference>
<organism evidence="6 7">
    <name type="scientific">Clostridium puniceum</name>
    <dbReference type="NCBI Taxonomy" id="29367"/>
    <lineage>
        <taxon>Bacteria</taxon>
        <taxon>Bacillati</taxon>
        <taxon>Bacillota</taxon>
        <taxon>Clostridia</taxon>
        <taxon>Eubacteriales</taxon>
        <taxon>Clostridiaceae</taxon>
        <taxon>Clostridium</taxon>
    </lineage>
</organism>
<dbReference type="InterPro" id="IPR036388">
    <property type="entry name" value="WH-like_DNA-bd_sf"/>
</dbReference>
<dbReference type="SUPFAM" id="SSF46689">
    <property type="entry name" value="Homeodomain-like"/>
    <property type="match status" value="1"/>
</dbReference>
<dbReference type="EMBL" id="LZZM01000043">
    <property type="protein sequence ID" value="OOM81928.1"/>
    <property type="molecule type" value="Genomic_DNA"/>
</dbReference>
<dbReference type="AlphaFoldDB" id="A0A1S8TW31"/>
<evidence type="ECO:0000313" key="6">
    <source>
        <dbReference type="EMBL" id="OOM81928.1"/>
    </source>
</evidence>